<comment type="subcellular location">
    <subcellularLocation>
        <location evidence="1">Cell outer membrane</location>
    </subcellularLocation>
</comment>
<reference evidence="7 8" key="1">
    <citation type="submission" date="2018-05" db="EMBL/GenBank/DDBJ databases">
        <title>Brumimicrobium oceani sp. nov., isolated from coastal sediment.</title>
        <authorList>
            <person name="Kou Y."/>
        </authorList>
    </citation>
    <scope>NUCLEOTIDE SEQUENCE [LARGE SCALE GENOMIC DNA]</scope>
    <source>
        <strain evidence="7 8">C305</strain>
    </source>
</reference>
<keyword evidence="3" id="KW-0998">Cell outer membrane</keyword>
<evidence type="ECO:0000313" key="7">
    <source>
        <dbReference type="EMBL" id="PWH86629.1"/>
    </source>
</evidence>
<proteinExistence type="predicted"/>
<dbReference type="InterPro" id="IPR011990">
    <property type="entry name" value="TPR-like_helical_dom_sf"/>
</dbReference>
<gene>
    <name evidence="7" type="ORF">DIT68_05190</name>
</gene>
<evidence type="ECO:0000313" key="8">
    <source>
        <dbReference type="Proteomes" id="UP000245370"/>
    </source>
</evidence>
<dbReference type="OrthoDB" id="9809364at2"/>
<keyword evidence="5" id="KW-0732">Signal</keyword>
<dbReference type="InterPro" id="IPR006665">
    <property type="entry name" value="OmpA-like"/>
</dbReference>
<evidence type="ECO:0000256" key="5">
    <source>
        <dbReference type="SAM" id="SignalP"/>
    </source>
</evidence>
<reference evidence="7 8" key="2">
    <citation type="submission" date="2018-05" db="EMBL/GenBank/DDBJ databases">
        <authorList>
            <person name="Lanie J.A."/>
            <person name="Ng W.-L."/>
            <person name="Kazmierczak K.M."/>
            <person name="Andrzejewski T.M."/>
            <person name="Davidsen T.M."/>
            <person name="Wayne K.J."/>
            <person name="Tettelin H."/>
            <person name="Glass J.I."/>
            <person name="Rusch D."/>
            <person name="Podicherti R."/>
            <person name="Tsui H.-C.T."/>
            <person name="Winkler M.E."/>
        </authorList>
    </citation>
    <scope>NUCLEOTIDE SEQUENCE [LARGE SCALE GENOMIC DNA]</scope>
    <source>
        <strain evidence="7 8">C305</strain>
    </source>
</reference>
<dbReference type="InterPro" id="IPR036737">
    <property type="entry name" value="OmpA-like_sf"/>
</dbReference>
<evidence type="ECO:0000256" key="1">
    <source>
        <dbReference type="ARBA" id="ARBA00004442"/>
    </source>
</evidence>
<accession>A0A2U2XFP7</accession>
<evidence type="ECO:0000256" key="4">
    <source>
        <dbReference type="PROSITE-ProRule" id="PRU00473"/>
    </source>
</evidence>
<dbReference type="SUPFAM" id="SSF48452">
    <property type="entry name" value="TPR-like"/>
    <property type="match status" value="1"/>
</dbReference>
<protein>
    <recommendedName>
        <fullName evidence="6">OmpA-like domain-containing protein</fullName>
    </recommendedName>
</protein>
<dbReference type="EMBL" id="QFRJ01000002">
    <property type="protein sequence ID" value="PWH86629.1"/>
    <property type="molecule type" value="Genomic_DNA"/>
</dbReference>
<dbReference type="RefSeq" id="WP_109358742.1">
    <property type="nucleotide sequence ID" value="NZ_QFRJ01000002.1"/>
</dbReference>
<feature type="chain" id="PRO_5015657067" description="OmpA-like domain-containing protein" evidence="5">
    <location>
        <begin position="19"/>
        <end position="544"/>
    </location>
</feature>
<feature type="domain" description="OmpA-like" evidence="6">
    <location>
        <begin position="425"/>
        <end position="544"/>
    </location>
</feature>
<dbReference type="Gene3D" id="1.25.40.10">
    <property type="entry name" value="Tetratricopeptide repeat domain"/>
    <property type="match status" value="1"/>
</dbReference>
<comment type="caution">
    <text evidence="7">The sequence shown here is derived from an EMBL/GenBank/DDBJ whole genome shotgun (WGS) entry which is preliminary data.</text>
</comment>
<dbReference type="Gene3D" id="3.30.1330.60">
    <property type="entry name" value="OmpA-like domain"/>
    <property type="match status" value="1"/>
</dbReference>
<keyword evidence="2 4" id="KW-0472">Membrane</keyword>
<dbReference type="SUPFAM" id="SSF103088">
    <property type="entry name" value="OmpA-like"/>
    <property type="match status" value="1"/>
</dbReference>
<dbReference type="GO" id="GO:0009279">
    <property type="term" value="C:cell outer membrane"/>
    <property type="evidence" value="ECO:0007669"/>
    <property type="project" value="UniProtKB-SubCell"/>
</dbReference>
<dbReference type="PROSITE" id="PS51123">
    <property type="entry name" value="OMPA_2"/>
    <property type="match status" value="1"/>
</dbReference>
<feature type="signal peptide" evidence="5">
    <location>
        <begin position="1"/>
        <end position="18"/>
    </location>
</feature>
<dbReference type="CDD" id="cd07185">
    <property type="entry name" value="OmpA_C-like"/>
    <property type="match status" value="1"/>
</dbReference>
<dbReference type="Proteomes" id="UP000245370">
    <property type="component" value="Unassembled WGS sequence"/>
</dbReference>
<evidence type="ECO:0000256" key="2">
    <source>
        <dbReference type="ARBA" id="ARBA00023136"/>
    </source>
</evidence>
<dbReference type="PRINTS" id="PR01021">
    <property type="entry name" value="OMPADOMAIN"/>
</dbReference>
<sequence>MKKVILIVFAFISAQAFSQSVEQAENYFINYEYEKAAKTLQVIYEEQGLKKENLKQLVYSYYILGDYESCYPVLLTLENQEPIDPMFYFISGEVNRSLGNYAESINAYKKYQLNGGEEDVSVKIASCKAIEEWKPEKFVAFDLASDNGPKADINYGNYDNNPVKLIEFGVDNAGNLIEEVNNENDSQAELFLTRPQISINGEEKIIKLEGKDFASIIGLSFVPGTKRVLLTITYPLSSNKLEKAPNLYWANLGDEFTFTDIKPFEYSGLFDESSTAHGSFNELGNTLVFSKIGKNTNGADLYHSQLVNEEWTQPEPLTELNTVNDEMFPVFTGDTLLTFSSNGRIGYGGLDLYSVNYPLQNTKVRHFKHPINSFQDDFNISFATADSALFTSNRAGGVGDDDIYYIIFKREEKVEEEEPVEEVEPPFIVEWETTGIYFGFDKSTYEEALSEDKLIALHEIMEKCPTCTIQLTGYTDTRGSQRYNKILAEKRARNVNDFLLENKFNKARISIVAKGKEDLPYPSEKGFSEEEHKLNRVVEISIIE</sequence>
<keyword evidence="8" id="KW-1185">Reference proteome</keyword>
<evidence type="ECO:0000259" key="6">
    <source>
        <dbReference type="PROSITE" id="PS51123"/>
    </source>
</evidence>
<dbReference type="InterPro" id="IPR006664">
    <property type="entry name" value="OMP_bac"/>
</dbReference>
<dbReference type="PANTHER" id="PTHR30329:SF21">
    <property type="entry name" value="LIPOPROTEIN YIAD-RELATED"/>
    <property type="match status" value="1"/>
</dbReference>
<dbReference type="AlphaFoldDB" id="A0A2U2XFP7"/>
<organism evidence="7 8">
    <name type="scientific">Brumimicrobium oceani</name>
    <dbReference type="NCBI Taxonomy" id="2100725"/>
    <lineage>
        <taxon>Bacteria</taxon>
        <taxon>Pseudomonadati</taxon>
        <taxon>Bacteroidota</taxon>
        <taxon>Flavobacteriia</taxon>
        <taxon>Flavobacteriales</taxon>
        <taxon>Crocinitomicaceae</taxon>
        <taxon>Brumimicrobium</taxon>
    </lineage>
</organism>
<evidence type="ECO:0000256" key="3">
    <source>
        <dbReference type="ARBA" id="ARBA00023237"/>
    </source>
</evidence>
<dbReference type="InterPro" id="IPR050330">
    <property type="entry name" value="Bact_OuterMem_StrucFunc"/>
</dbReference>
<dbReference type="Pfam" id="PF00691">
    <property type="entry name" value="OmpA"/>
    <property type="match status" value="1"/>
</dbReference>
<name>A0A2U2XFP7_9FLAO</name>
<dbReference type="PANTHER" id="PTHR30329">
    <property type="entry name" value="STATOR ELEMENT OF FLAGELLAR MOTOR COMPLEX"/>
    <property type="match status" value="1"/>
</dbReference>